<dbReference type="PRINTS" id="PR00775">
    <property type="entry name" value="HEATSHOCK90"/>
</dbReference>
<feature type="domain" description="HD-CE" evidence="5">
    <location>
        <begin position="53"/>
        <end position="312"/>
    </location>
</feature>
<dbReference type="InterPro" id="IPR056471">
    <property type="entry name" value="HD-CE"/>
</dbReference>
<dbReference type="Pfam" id="PF24391">
    <property type="entry name" value="HD-CE"/>
    <property type="match status" value="1"/>
</dbReference>
<keyword evidence="3 6" id="KW-0067">ATP-binding</keyword>
<dbReference type="GO" id="GO:0140662">
    <property type="term" value="F:ATP-dependent protein folding chaperone"/>
    <property type="evidence" value="ECO:0007669"/>
    <property type="project" value="InterPro"/>
</dbReference>
<dbReference type="PANTHER" id="PTHR11528">
    <property type="entry name" value="HEAT SHOCK PROTEIN 90 FAMILY MEMBER"/>
    <property type="match status" value="1"/>
</dbReference>
<dbReference type="SUPFAM" id="SSF55874">
    <property type="entry name" value="ATPase domain of HSP90 chaperone/DNA topoisomerase II/histidine kinase"/>
    <property type="match status" value="1"/>
</dbReference>
<dbReference type="InterPro" id="IPR020575">
    <property type="entry name" value="Hsp90_N"/>
</dbReference>
<name>A0A7K1U0D1_9BACT</name>
<dbReference type="Pfam" id="PF13589">
    <property type="entry name" value="HATPase_c_3"/>
    <property type="match status" value="1"/>
</dbReference>
<dbReference type="GO" id="GO:0016887">
    <property type="term" value="F:ATP hydrolysis activity"/>
    <property type="evidence" value="ECO:0007669"/>
    <property type="project" value="InterPro"/>
</dbReference>
<comment type="similarity">
    <text evidence="1">Belongs to the heat shock protein 90 family.</text>
</comment>
<proteinExistence type="inferred from homology"/>
<evidence type="ECO:0000313" key="7">
    <source>
        <dbReference type="Proteomes" id="UP000461730"/>
    </source>
</evidence>
<dbReference type="InterPro" id="IPR001404">
    <property type="entry name" value="Hsp90_fam"/>
</dbReference>
<keyword evidence="2" id="KW-0547">Nucleotide-binding</keyword>
<evidence type="ECO:0000256" key="1">
    <source>
        <dbReference type="ARBA" id="ARBA00008239"/>
    </source>
</evidence>
<comment type="caution">
    <text evidence="6">The sequence shown here is derived from an EMBL/GenBank/DDBJ whole genome shotgun (WGS) entry which is preliminary data.</text>
</comment>
<sequence length="861" mass="96747">MSRERIERTSIWKRTLGEQKKDVYKNERESLRNAFWDFRRNTDRLVSRVSSTLPGLTQHDITHLDALWETASLIIGEDFPLTPLEGFVLGGAILLHDSALCFEAYEGGMDGLRETDQWKDAYVDFKESAELSDEEIRHMADFSTLRNLHASQAEKLLERKWNFSGSDDFFLLENQVLRIHLGELIGKLASSHHWDLENVVASFNTQVNALAQFPREWRIDPIKIACILRCADAAHIDNERAPDFLMALLKISGMSLDHWKAQNRLAKVDIDQNGKDRDMLLFTSTVGFKEEDAKAWFVAYDAINLVDKELRACNNLLEDRIEGGFQVKSVKGVDSPKVLSQYVKTDGWQPNSSMLHVSNIEKLITNLGGEMLYGVASNQLEIVIRELIQNARDAVKARESYDKGVSSKVSIKIIAEGNDIWLILEDNGIGMSERVLTGPLLDFGTSFWTSSLIQSEFPGLRSSKYRSIGKFGIGFYSIFMISDQVHVASRNFNLGIHEVKTLKFNTGLTLRPILSRGRPEDFGSSISTQIKVKLKPHIIDKDLMVEVKPGLADIADFRMPLDKFIASLAVGLDIDLFYSFDKEEERIIHRSVSKLIADRSIEAVGAWLKDISLLGFGSYFESSNNLNNVIERLEPIINNEILCGFAAINTLPDRHSGFMGIKAIGGLALSAQGRHDQFIVGYINYIPNSAKRDEGKFSAPVDVLQNWASRQLALLLKQTLLPEERYYSASALCQFKIDPSPIATVPLLAEGTLIYKDIDELAIEAKYKSIIFLLSGFNGQFIEAFHNVTGVPNALIVKPLSTGDFISVVLENGIPRNDYSILDCLYRRILANNLRPIIVKRENVCSNLFGKPVNALMISAE</sequence>
<dbReference type="AlphaFoldDB" id="A0A7K1U0D1"/>
<organism evidence="6 7">
    <name type="scientific">Chitinophaga tropicalis</name>
    <dbReference type="NCBI Taxonomy" id="2683588"/>
    <lineage>
        <taxon>Bacteria</taxon>
        <taxon>Pseudomonadati</taxon>
        <taxon>Bacteroidota</taxon>
        <taxon>Chitinophagia</taxon>
        <taxon>Chitinophagales</taxon>
        <taxon>Chitinophagaceae</taxon>
        <taxon>Chitinophaga</taxon>
    </lineage>
</organism>
<dbReference type="InterPro" id="IPR036890">
    <property type="entry name" value="HATPase_C_sf"/>
</dbReference>
<keyword evidence="4" id="KW-0143">Chaperone</keyword>
<keyword evidence="7" id="KW-1185">Reference proteome</keyword>
<protein>
    <submittedName>
        <fullName evidence="6">ATP-binding protein</fullName>
    </submittedName>
</protein>
<accession>A0A7K1U0D1</accession>
<dbReference type="Proteomes" id="UP000461730">
    <property type="component" value="Unassembled WGS sequence"/>
</dbReference>
<evidence type="ECO:0000259" key="5">
    <source>
        <dbReference type="Pfam" id="PF24391"/>
    </source>
</evidence>
<reference evidence="6 7" key="1">
    <citation type="submission" date="2019-12" db="EMBL/GenBank/DDBJ databases">
        <title>Chitinophaga sp. strain ysch24 (GDMCC 1.1355), whole genome shotgun sequence.</title>
        <authorList>
            <person name="Zhang X."/>
        </authorList>
    </citation>
    <scope>NUCLEOTIDE SEQUENCE [LARGE SCALE GENOMIC DNA]</scope>
    <source>
        <strain evidence="7">ysch24</strain>
    </source>
</reference>
<dbReference type="GO" id="GO:0051082">
    <property type="term" value="F:unfolded protein binding"/>
    <property type="evidence" value="ECO:0007669"/>
    <property type="project" value="InterPro"/>
</dbReference>
<dbReference type="EMBL" id="WRXN01000001">
    <property type="protein sequence ID" value="MVT07812.1"/>
    <property type="molecule type" value="Genomic_DNA"/>
</dbReference>
<evidence type="ECO:0000256" key="3">
    <source>
        <dbReference type="ARBA" id="ARBA00022840"/>
    </source>
</evidence>
<evidence type="ECO:0000256" key="4">
    <source>
        <dbReference type="ARBA" id="ARBA00023186"/>
    </source>
</evidence>
<evidence type="ECO:0000256" key="2">
    <source>
        <dbReference type="ARBA" id="ARBA00022741"/>
    </source>
</evidence>
<dbReference type="Gene3D" id="3.30.565.10">
    <property type="entry name" value="Histidine kinase-like ATPase, C-terminal domain"/>
    <property type="match status" value="1"/>
</dbReference>
<dbReference type="GO" id="GO:0005524">
    <property type="term" value="F:ATP binding"/>
    <property type="evidence" value="ECO:0007669"/>
    <property type="project" value="UniProtKB-KW"/>
</dbReference>
<evidence type="ECO:0000313" key="6">
    <source>
        <dbReference type="EMBL" id="MVT07812.1"/>
    </source>
</evidence>
<gene>
    <name evidence="6" type="ORF">GO493_06025</name>
</gene>